<organism evidence="2 3">
    <name type="scientific">Blattamonas nauphoetae</name>
    <dbReference type="NCBI Taxonomy" id="2049346"/>
    <lineage>
        <taxon>Eukaryota</taxon>
        <taxon>Metamonada</taxon>
        <taxon>Preaxostyla</taxon>
        <taxon>Oxymonadida</taxon>
        <taxon>Blattamonas</taxon>
    </lineage>
</organism>
<dbReference type="Pfam" id="PF09184">
    <property type="entry name" value="PPP4R2"/>
    <property type="match status" value="1"/>
</dbReference>
<dbReference type="PANTHER" id="PTHR16487:SF0">
    <property type="entry name" value="PROTEIN PHOSPHATASE 4 REGULATORY SUBUNIT 2-RELATED"/>
    <property type="match status" value="1"/>
</dbReference>
<evidence type="ECO:0000313" key="3">
    <source>
        <dbReference type="Proteomes" id="UP001281761"/>
    </source>
</evidence>
<gene>
    <name evidence="2" type="ORF">BLNAU_2675</name>
</gene>
<accession>A0ABQ9YF85</accession>
<protein>
    <submittedName>
        <fullName evidence="2">Serine/threonine-protein phosphatase 4 regulatory subunit 2</fullName>
    </submittedName>
</protein>
<dbReference type="Proteomes" id="UP001281761">
    <property type="component" value="Unassembled WGS sequence"/>
</dbReference>
<keyword evidence="3" id="KW-1185">Reference proteome</keyword>
<evidence type="ECO:0000256" key="1">
    <source>
        <dbReference type="ARBA" id="ARBA00009207"/>
    </source>
</evidence>
<dbReference type="InterPro" id="IPR015267">
    <property type="entry name" value="PPP4R2"/>
</dbReference>
<dbReference type="EMBL" id="JARBJD010000011">
    <property type="protein sequence ID" value="KAK2962432.1"/>
    <property type="molecule type" value="Genomic_DNA"/>
</dbReference>
<dbReference type="PANTHER" id="PTHR16487">
    <property type="entry name" value="PPP4R2-RELATED PROTEIN"/>
    <property type="match status" value="1"/>
</dbReference>
<sequence>MDDFIRAWISKDISSFPDQLQDLIVDISNTGRLTIDWPLVRAVLSVKLKHVVEDCFEKMKNNKGELDKEKTQEQETELIHQLLSFQTPPLTLQRLCELLVKGEKWYGNPTKYLKAIDKVLFISPYCGEELYDDELLESTNDPAQSGFQ</sequence>
<comment type="similarity">
    <text evidence="1">Belongs to the PPP4R2 family.</text>
</comment>
<evidence type="ECO:0000313" key="2">
    <source>
        <dbReference type="EMBL" id="KAK2962432.1"/>
    </source>
</evidence>
<reference evidence="2 3" key="1">
    <citation type="journal article" date="2022" name="bioRxiv">
        <title>Genomics of Preaxostyla Flagellates Illuminates Evolutionary Transitions and the Path Towards Mitochondrial Loss.</title>
        <authorList>
            <person name="Novak L.V.F."/>
            <person name="Treitli S.C."/>
            <person name="Pyrih J."/>
            <person name="Halakuc P."/>
            <person name="Pipaliya S.V."/>
            <person name="Vacek V."/>
            <person name="Brzon O."/>
            <person name="Soukal P."/>
            <person name="Eme L."/>
            <person name="Dacks J.B."/>
            <person name="Karnkowska A."/>
            <person name="Elias M."/>
            <person name="Hampl V."/>
        </authorList>
    </citation>
    <scope>NUCLEOTIDE SEQUENCE [LARGE SCALE GENOMIC DNA]</scope>
    <source>
        <strain evidence="2">NAU3</strain>
        <tissue evidence="2">Gut</tissue>
    </source>
</reference>
<comment type="caution">
    <text evidence="2">The sequence shown here is derived from an EMBL/GenBank/DDBJ whole genome shotgun (WGS) entry which is preliminary data.</text>
</comment>
<name>A0ABQ9YF85_9EUKA</name>
<proteinExistence type="inferred from homology"/>